<name>A0A401NK57_SCYTO</name>
<dbReference type="CDD" id="cd23767">
    <property type="entry name" value="IQCD"/>
    <property type="match status" value="1"/>
</dbReference>
<dbReference type="AlphaFoldDB" id="A0A401NK57"/>
<gene>
    <name evidence="2" type="ORF">scyTo_0012875</name>
</gene>
<dbReference type="InterPro" id="IPR028765">
    <property type="entry name" value="IQCB1"/>
</dbReference>
<comment type="caution">
    <text evidence="2">The sequence shown here is derived from an EMBL/GenBank/DDBJ whole genome shotgun (WGS) entry which is preliminary data.</text>
</comment>
<feature type="coiled-coil region" evidence="1">
    <location>
        <begin position="298"/>
        <end position="335"/>
    </location>
</feature>
<accession>A0A401NK57</accession>
<dbReference type="PANTHER" id="PTHR15673:SF2">
    <property type="entry name" value="IQ CALMODULIN-BINDING MOTIF-CONTAINING PROTEIN 1"/>
    <property type="match status" value="1"/>
</dbReference>
<dbReference type="PROSITE" id="PS50096">
    <property type="entry name" value="IQ"/>
    <property type="match status" value="1"/>
</dbReference>
<dbReference type="Proteomes" id="UP000288216">
    <property type="component" value="Unassembled WGS sequence"/>
</dbReference>
<dbReference type="Gene3D" id="1.20.5.190">
    <property type="match status" value="1"/>
</dbReference>
<dbReference type="STRING" id="75743.A0A401NK57"/>
<dbReference type="PANTHER" id="PTHR15673">
    <property type="entry name" value="IQ CALMODULIN-BINDING MOTIF CONTAINING PROTEIN 1"/>
    <property type="match status" value="1"/>
</dbReference>
<dbReference type="SMART" id="SM00015">
    <property type="entry name" value="IQ"/>
    <property type="match status" value="3"/>
</dbReference>
<evidence type="ECO:0008006" key="4">
    <source>
        <dbReference type="Google" id="ProtNLM"/>
    </source>
</evidence>
<sequence length="562" mass="65304">MAAVGRRAAPGGSATDGLDEEVNSIVFNLAAEVAESSDDKIPTLLLKLKEILQGPPLGSKELQKLKEDIYYYDLIQYCILVLRQDYYNIPGRWSTAVELAEIVSTACVDLDPKEDAEEFYNKVLPSAADNLMLLARRLQARFLKAVEDDSKQDFLRYFDNVTNSLCWLLSGHIQLIQHEKHIRIILDELIYKLFATSNPVIGSTSVKVMLLIVESHSPTLKILCTSYKGLCPFLSKQWTGRGFDEDLSQLLEHLYSGSTQGISQQKFYRAACLIQAAWRAYQTRKRVKYLPKVVTTLQRSFRAKREREMLQLEKLREEEELKHQLELRRHQALREFRQRQLSLMEIIPASEMEKYLQEERSRSAQLIQKVWLGRRQRKAFNEQKQALKEFRAAVIVQRAVLKFLNKRRNLRSCIAPWQGPKDLTDTRRIELRAKIDAYVKLHPVAQVSEERTNKRHSQAQEMLGQYLMRRNLQRKSEQQQEALHAQINTDIELLMNAPSLKEATEQDTVMFSSRSVPVATRARQSHNTMLQFTRGPWWKKLGDEFQDPEMIYTQDMDFDLVL</sequence>
<keyword evidence="3" id="KW-1185">Reference proteome</keyword>
<dbReference type="GO" id="GO:0060271">
    <property type="term" value="P:cilium assembly"/>
    <property type="evidence" value="ECO:0007669"/>
    <property type="project" value="InterPro"/>
</dbReference>
<evidence type="ECO:0000313" key="3">
    <source>
        <dbReference type="Proteomes" id="UP000288216"/>
    </source>
</evidence>
<protein>
    <recommendedName>
        <fullName evidence="4">IQ calmodulin-binding motif-containing protein 1</fullName>
    </recommendedName>
</protein>
<dbReference type="GO" id="GO:0005516">
    <property type="term" value="F:calmodulin binding"/>
    <property type="evidence" value="ECO:0007669"/>
    <property type="project" value="InterPro"/>
</dbReference>
<dbReference type="GO" id="GO:0005929">
    <property type="term" value="C:cilium"/>
    <property type="evidence" value="ECO:0007669"/>
    <property type="project" value="TreeGrafter"/>
</dbReference>
<dbReference type="OrthoDB" id="8178106at2759"/>
<evidence type="ECO:0000313" key="2">
    <source>
        <dbReference type="EMBL" id="GCB61227.1"/>
    </source>
</evidence>
<reference evidence="2 3" key="1">
    <citation type="journal article" date="2018" name="Nat. Ecol. Evol.">
        <title>Shark genomes provide insights into elasmobranch evolution and the origin of vertebrates.</title>
        <authorList>
            <person name="Hara Y"/>
            <person name="Yamaguchi K"/>
            <person name="Onimaru K"/>
            <person name="Kadota M"/>
            <person name="Koyanagi M"/>
            <person name="Keeley SD"/>
            <person name="Tatsumi K"/>
            <person name="Tanaka K"/>
            <person name="Motone F"/>
            <person name="Kageyama Y"/>
            <person name="Nozu R"/>
            <person name="Adachi N"/>
            <person name="Nishimura O"/>
            <person name="Nakagawa R"/>
            <person name="Tanegashima C"/>
            <person name="Kiyatake I"/>
            <person name="Matsumoto R"/>
            <person name="Murakumo K"/>
            <person name="Nishida K"/>
            <person name="Terakita A"/>
            <person name="Kuratani S"/>
            <person name="Sato K"/>
            <person name="Hyodo S Kuraku.S."/>
        </authorList>
    </citation>
    <scope>NUCLEOTIDE SEQUENCE [LARGE SCALE GENOMIC DNA]</scope>
</reference>
<dbReference type="InterPro" id="IPR000048">
    <property type="entry name" value="IQ_motif_EF-hand-BS"/>
</dbReference>
<evidence type="ECO:0000256" key="1">
    <source>
        <dbReference type="SAM" id="Coils"/>
    </source>
</evidence>
<keyword evidence="1" id="KW-0175">Coiled coil</keyword>
<proteinExistence type="predicted"/>
<organism evidence="2 3">
    <name type="scientific">Scyliorhinus torazame</name>
    <name type="common">Cloudy catshark</name>
    <name type="synonym">Catulus torazame</name>
    <dbReference type="NCBI Taxonomy" id="75743"/>
    <lineage>
        <taxon>Eukaryota</taxon>
        <taxon>Metazoa</taxon>
        <taxon>Chordata</taxon>
        <taxon>Craniata</taxon>
        <taxon>Vertebrata</taxon>
        <taxon>Chondrichthyes</taxon>
        <taxon>Elasmobranchii</taxon>
        <taxon>Galeomorphii</taxon>
        <taxon>Galeoidea</taxon>
        <taxon>Carcharhiniformes</taxon>
        <taxon>Scyliorhinidae</taxon>
        <taxon>Scyliorhinus</taxon>
    </lineage>
</organism>
<dbReference type="EMBL" id="BFAA01006368">
    <property type="protein sequence ID" value="GCB61227.1"/>
    <property type="molecule type" value="Genomic_DNA"/>
</dbReference>
<dbReference type="OMA" id="ANNIHES"/>